<keyword evidence="2" id="KW-1185">Reference proteome</keyword>
<organism evidence="1 2">
    <name type="scientific">Paramecium pentaurelia</name>
    <dbReference type="NCBI Taxonomy" id="43138"/>
    <lineage>
        <taxon>Eukaryota</taxon>
        <taxon>Sar</taxon>
        <taxon>Alveolata</taxon>
        <taxon>Ciliophora</taxon>
        <taxon>Intramacronucleata</taxon>
        <taxon>Oligohymenophorea</taxon>
        <taxon>Peniculida</taxon>
        <taxon>Parameciidae</taxon>
        <taxon>Paramecium</taxon>
    </lineage>
</organism>
<evidence type="ECO:0000313" key="2">
    <source>
        <dbReference type="Proteomes" id="UP000689195"/>
    </source>
</evidence>
<dbReference type="AlphaFoldDB" id="A0A8S1XNI1"/>
<dbReference type="Proteomes" id="UP000689195">
    <property type="component" value="Unassembled WGS sequence"/>
</dbReference>
<evidence type="ECO:0000313" key="1">
    <source>
        <dbReference type="EMBL" id="CAD8201972.1"/>
    </source>
</evidence>
<comment type="caution">
    <text evidence="1">The sequence shown here is derived from an EMBL/GenBank/DDBJ whole genome shotgun (WGS) entry which is preliminary data.</text>
</comment>
<name>A0A8S1XNI1_9CILI</name>
<gene>
    <name evidence="1" type="ORF">PPENT_87.1.T1290139</name>
</gene>
<accession>A0A8S1XNI1</accession>
<protein>
    <submittedName>
        <fullName evidence="1">Uncharacterized protein</fullName>
    </submittedName>
</protein>
<proteinExistence type="predicted"/>
<dbReference type="EMBL" id="CAJJDO010000129">
    <property type="protein sequence ID" value="CAD8201972.1"/>
    <property type="molecule type" value="Genomic_DNA"/>
</dbReference>
<sequence>MKFSIKYKARIFINSCKIICIFRETKDRAQTLSFNQYIYFFKFGQFPSNNLSQRTRYQLQTIRRY</sequence>
<reference evidence="1" key="1">
    <citation type="submission" date="2021-01" db="EMBL/GenBank/DDBJ databases">
        <authorList>
            <consortium name="Genoscope - CEA"/>
            <person name="William W."/>
        </authorList>
    </citation>
    <scope>NUCLEOTIDE SEQUENCE</scope>
</reference>